<evidence type="ECO:0000313" key="3">
    <source>
        <dbReference type="Proteomes" id="UP000092482"/>
    </source>
</evidence>
<dbReference type="InterPro" id="IPR050266">
    <property type="entry name" value="AB_hydrolase_sf"/>
</dbReference>
<dbReference type="EMBL" id="CP014989">
    <property type="protein sequence ID" value="ANS79967.1"/>
    <property type="molecule type" value="Genomic_DNA"/>
</dbReference>
<dbReference type="InterPro" id="IPR000073">
    <property type="entry name" value="AB_hydrolase_1"/>
</dbReference>
<sequence length="259" mass="27126">MGDASLDFETSGEEGPVVVQLHGLTSSRDRDAHLGLDLARALRGHRVLRYDARGHGGSSGTPRPEHYHWSRLAEDLLALLDEVAPGEQVHGIGPSMGAGTLLHAALADLDRFATLCLVVPPTAWSTRPAQRERYLADAALIEAEGVGAFVHQASTAPGPPALADAPATEPTVAEELLPTILRGAAATDLPDPEQVGRIPVPTLVLAWEDDPSHPVSTAVALGELLPVSRVVVAQTPYGLMAWPGLVAEHVAVGAGLRRG</sequence>
<dbReference type="STRING" id="1758689.SGUI_2571"/>
<gene>
    <name evidence="2" type="ORF">SGUI_2571</name>
</gene>
<organism evidence="2 3">
    <name type="scientific">Serinicoccus hydrothermalis</name>
    <dbReference type="NCBI Taxonomy" id="1758689"/>
    <lineage>
        <taxon>Bacteria</taxon>
        <taxon>Bacillati</taxon>
        <taxon>Actinomycetota</taxon>
        <taxon>Actinomycetes</taxon>
        <taxon>Micrococcales</taxon>
        <taxon>Ornithinimicrobiaceae</taxon>
        <taxon>Serinicoccus</taxon>
    </lineage>
</organism>
<dbReference type="PATRIC" id="fig|1758689.4.peg.2685"/>
<accession>A0A1B1NEU6</accession>
<dbReference type="GO" id="GO:0016020">
    <property type="term" value="C:membrane"/>
    <property type="evidence" value="ECO:0007669"/>
    <property type="project" value="TreeGrafter"/>
</dbReference>
<dbReference type="KEGG" id="serj:SGUI_2571"/>
<dbReference type="GO" id="GO:0047570">
    <property type="term" value="F:3-oxoadipate enol-lactonase activity"/>
    <property type="evidence" value="ECO:0007669"/>
    <property type="project" value="UniProtKB-EC"/>
</dbReference>
<dbReference type="EC" id="3.1.1.24" evidence="2"/>
<name>A0A1B1NEU6_9MICO</name>
<dbReference type="SUPFAM" id="SSF53474">
    <property type="entry name" value="alpha/beta-Hydrolases"/>
    <property type="match status" value="1"/>
</dbReference>
<dbReference type="Pfam" id="PF00561">
    <property type="entry name" value="Abhydrolase_1"/>
    <property type="match status" value="1"/>
</dbReference>
<reference evidence="2 3" key="1">
    <citation type="submission" date="2016-03" db="EMBL/GenBank/DDBJ databases">
        <title>Shallow-sea hydrothermal system.</title>
        <authorList>
            <person name="Tang K."/>
        </authorList>
    </citation>
    <scope>NUCLEOTIDE SEQUENCE [LARGE SCALE GENOMIC DNA]</scope>
    <source>
        <strain evidence="2 3">JLT9</strain>
    </source>
</reference>
<proteinExistence type="predicted"/>
<keyword evidence="3" id="KW-1185">Reference proteome</keyword>
<dbReference type="Gene3D" id="3.40.50.1820">
    <property type="entry name" value="alpha/beta hydrolase"/>
    <property type="match status" value="1"/>
</dbReference>
<evidence type="ECO:0000259" key="1">
    <source>
        <dbReference type="Pfam" id="PF00561"/>
    </source>
</evidence>
<protein>
    <submittedName>
        <fullName evidence="2">Beta-ketoadipate enol-lactone hydrolase</fullName>
        <ecNumber evidence="2">3.1.1.24</ecNumber>
    </submittedName>
</protein>
<dbReference type="Proteomes" id="UP000092482">
    <property type="component" value="Chromosome"/>
</dbReference>
<dbReference type="AlphaFoldDB" id="A0A1B1NEU6"/>
<keyword evidence="2" id="KW-0378">Hydrolase</keyword>
<dbReference type="PANTHER" id="PTHR43798:SF33">
    <property type="entry name" value="HYDROLASE, PUTATIVE (AFU_ORTHOLOGUE AFUA_2G14860)-RELATED"/>
    <property type="match status" value="1"/>
</dbReference>
<dbReference type="PANTHER" id="PTHR43798">
    <property type="entry name" value="MONOACYLGLYCEROL LIPASE"/>
    <property type="match status" value="1"/>
</dbReference>
<feature type="domain" description="AB hydrolase-1" evidence="1">
    <location>
        <begin position="16"/>
        <end position="232"/>
    </location>
</feature>
<evidence type="ECO:0000313" key="2">
    <source>
        <dbReference type="EMBL" id="ANS79967.1"/>
    </source>
</evidence>
<dbReference type="InterPro" id="IPR029058">
    <property type="entry name" value="AB_hydrolase_fold"/>
</dbReference>